<dbReference type="Proteomes" id="UP001366085">
    <property type="component" value="Unassembled WGS sequence"/>
</dbReference>
<gene>
    <name evidence="7" type="ORF">WDU93_02740</name>
</gene>
<evidence type="ECO:0000313" key="8">
    <source>
        <dbReference type="Proteomes" id="UP001366085"/>
    </source>
</evidence>
<dbReference type="PROSITE" id="PS50977">
    <property type="entry name" value="HTH_TETR_2"/>
    <property type="match status" value="1"/>
</dbReference>
<dbReference type="Gene3D" id="1.10.357.10">
    <property type="entry name" value="Tetracycline Repressor, domain 2"/>
    <property type="match status" value="1"/>
</dbReference>
<dbReference type="RefSeq" id="WP_337317129.1">
    <property type="nucleotide sequence ID" value="NZ_JBBDGN010000001.1"/>
</dbReference>
<keyword evidence="4" id="KW-0804">Transcription</keyword>
<evidence type="ECO:0000256" key="5">
    <source>
        <dbReference type="PROSITE-ProRule" id="PRU00335"/>
    </source>
</evidence>
<reference evidence="7 8" key="1">
    <citation type="submission" date="2024-02" db="EMBL/GenBank/DDBJ databases">
        <authorList>
            <person name="Saticioglu I.B."/>
        </authorList>
    </citation>
    <scope>NUCLEOTIDE SEQUENCE [LARGE SCALE GENOMIC DNA]</scope>
    <source>
        <strain evidence="7 8">Mu-43</strain>
    </source>
</reference>
<evidence type="ECO:0000256" key="4">
    <source>
        <dbReference type="ARBA" id="ARBA00023163"/>
    </source>
</evidence>
<dbReference type="InterPro" id="IPR009057">
    <property type="entry name" value="Homeodomain-like_sf"/>
</dbReference>
<evidence type="ECO:0000256" key="2">
    <source>
        <dbReference type="ARBA" id="ARBA00023015"/>
    </source>
</evidence>
<name>A0ABU8LGY6_9MICO</name>
<feature type="domain" description="HTH tetR-type" evidence="6">
    <location>
        <begin position="8"/>
        <end position="68"/>
    </location>
</feature>
<dbReference type="Pfam" id="PF13977">
    <property type="entry name" value="TetR_C_6"/>
    <property type="match status" value="1"/>
</dbReference>
<keyword evidence="2" id="KW-0805">Transcription regulation</keyword>
<keyword evidence="8" id="KW-1185">Reference proteome</keyword>
<feature type="DNA-binding region" description="H-T-H motif" evidence="5">
    <location>
        <begin position="31"/>
        <end position="50"/>
    </location>
</feature>
<evidence type="ECO:0000256" key="1">
    <source>
        <dbReference type="ARBA" id="ARBA00022491"/>
    </source>
</evidence>
<accession>A0ABU8LGY6</accession>
<dbReference type="EMBL" id="JBBDGN010000001">
    <property type="protein sequence ID" value="MEJ1090598.1"/>
    <property type="molecule type" value="Genomic_DNA"/>
</dbReference>
<dbReference type="Pfam" id="PF00440">
    <property type="entry name" value="TetR_N"/>
    <property type="match status" value="1"/>
</dbReference>
<keyword evidence="3 5" id="KW-0238">DNA-binding</keyword>
<dbReference type="PANTHER" id="PTHR30055:SF234">
    <property type="entry name" value="HTH-TYPE TRANSCRIPTIONAL REGULATOR BETI"/>
    <property type="match status" value="1"/>
</dbReference>
<dbReference type="InterPro" id="IPR001647">
    <property type="entry name" value="HTH_TetR"/>
</dbReference>
<evidence type="ECO:0000259" key="6">
    <source>
        <dbReference type="PROSITE" id="PS50977"/>
    </source>
</evidence>
<dbReference type="InterPro" id="IPR036271">
    <property type="entry name" value="Tet_transcr_reg_TetR-rel_C_sf"/>
</dbReference>
<comment type="caution">
    <text evidence="7">The sequence shown here is derived from an EMBL/GenBank/DDBJ whole genome shotgun (WGS) entry which is preliminary data.</text>
</comment>
<organism evidence="7 8">
    <name type="scientific">Microbacterium istanbulense</name>
    <dbReference type="NCBI Taxonomy" id="3122049"/>
    <lineage>
        <taxon>Bacteria</taxon>
        <taxon>Bacillati</taxon>
        <taxon>Actinomycetota</taxon>
        <taxon>Actinomycetes</taxon>
        <taxon>Micrococcales</taxon>
        <taxon>Microbacteriaceae</taxon>
        <taxon>Microbacterium</taxon>
    </lineage>
</organism>
<evidence type="ECO:0000313" key="7">
    <source>
        <dbReference type="EMBL" id="MEJ1090598.1"/>
    </source>
</evidence>
<sequence length="193" mass="21290">MPRRIDLDERREHLAQAVWTIIRERGIGAVSVRVVAAEAGVAVGSLRHVFPTRTELLQFSAELMLSRATDRIRSTPLSGDPEADALALLSHVLPLEPDSRAELEVNLALIAEAPAVPELVPIRDQTYQQLTAMCEGIVEMLAPERDAMTRTDEARRLYALVDGLALHLLMETPAADDGWAVRMLQGEIARIRA</sequence>
<dbReference type="SUPFAM" id="SSF46689">
    <property type="entry name" value="Homeodomain-like"/>
    <property type="match status" value="1"/>
</dbReference>
<proteinExistence type="predicted"/>
<evidence type="ECO:0000256" key="3">
    <source>
        <dbReference type="ARBA" id="ARBA00023125"/>
    </source>
</evidence>
<keyword evidence="1" id="KW-0678">Repressor</keyword>
<dbReference type="PANTHER" id="PTHR30055">
    <property type="entry name" value="HTH-TYPE TRANSCRIPTIONAL REGULATOR RUTR"/>
    <property type="match status" value="1"/>
</dbReference>
<dbReference type="SUPFAM" id="SSF48498">
    <property type="entry name" value="Tetracyclin repressor-like, C-terminal domain"/>
    <property type="match status" value="1"/>
</dbReference>
<dbReference type="InterPro" id="IPR039538">
    <property type="entry name" value="BetI_C"/>
</dbReference>
<protein>
    <submittedName>
        <fullName evidence="7">TetR family transcriptional regulator C-terminal domain-containing protein</fullName>
    </submittedName>
</protein>
<dbReference type="InterPro" id="IPR050109">
    <property type="entry name" value="HTH-type_TetR-like_transc_reg"/>
</dbReference>